<dbReference type="Proteomes" id="UP000095287">
    <property type="component" value="Unplaced"/>
</dbReference>
<protein>
    <submittedName>
        <fullName evidence="2">Calcyclin-binding protein</fullName>
    </submittedName>
</protein>
<reference evidence="2" key="1">
    <citation type="submission" date="2016-11" db="UniProtKB">
        <authorList>
            <consortium name="WormBaseParasite"/>
        </authorList>
    </citation>
    <scope>IDENTIFICATION</scope>
</reference>
<evidence type="ECO:0000313" key="2">
    <source>
        <dbReference type="WBParaSite" id="L893_g24338.t1"/>
    </source>
</evidence>
<accession>A0A1I7ZA94</accession>
<organism evidence="1 2">
    <name type="scientific">Steinernema glaseri</name>
    <dbReference type="NCBI Taxonomy" id="37863"/>
    <lineage>
        <taxon>Eukaryota</taxon>
        <taxon>Metazoa</taxon>
        <taxon>Ecdysozoa</taxon>
        <taxon>Nematoda</taxon>
        <taxon>Chromadorea</taxon>
        <taxon>Rhabditida</taxon>
        <taxon>Tylenchina</taxon>
        <taxon>Panagrolaimomorpha</taxon>
        <taxon>Strongyloidoidea</taxon>
        <taxon>Steinernematidae</taxon>
        <taxon>Steinernema</taxon>
    </lineage>
</organism>
<dbReference type="WBParaSite" id="L893_g24338.t1">
    <property type="protein sequence ID" value="L893_g24338.t1"/>
    <property type="gene ID" value="L893_g24338"/>
</dbReference>
<dbReference type="AlphaFoldDB" id="A0A1I7ZA94"/>
<name>A0A1I7ZA94_9BILA</name>
<proteinExistence type="predicted"/>
<sequence length="87" mass="9817">MAAEKRLVKSTPFEVEFVLERMRSTSGNDQLVSQNLKDIDVVDITGGSAFLARVLKVTFEWNDSTIEPKSVVLKLVIHPNHLTFTEE</sequence>
<keyword evidence="1" id="KW-1185">Reference proteome</keyword>
<evidence type="ECO:0000313" key="1">
    <source>
        <dbReference type="Proteomes" id="UP000095287"/>
    </source>
</evidence>